<keyword evidence="4" id="KW-0548">Nucleotidyltransferase</keyword>
<dbReference type="GO" id="GO:0015074">
    <property type="term" value="P:DNA integration"/>
    <property type="evidence" value="ECO:0007669"/>
    <property type="project" value="InterPro"/>
</dbReference>
<feature type="domain" description="CCHC-type" evidence="2">
    <location>
        <begin position="191"/>
        <end position="204"/>
    </location>
</feature>
<dbReference type="InterPro" id="IPR043502">
    <property type="entry name" value="DNA/RNA_pol_sf"/>
</dbReference>
<dbReference type="Proteomes" id="UP000886998">
    <property type="component" value="Unassembled WGS sequence"/>
</dbReference>
<dbReference type="InterPro" id="IPR021109">
    <property type="entry name" value="Peptidase_aspartic_dom_sf"/>
</dbReference>
<dbReference type="PANTHER" id="PTHR47331:SF1">
    <property type="entry name" value="GAG-LIKE PROTEIN"/>
    <property type="match status" value="1"/>
</dbReference>
<dbReference type="InterPro" id="IPR001584">
    <property type="entry name" value="Integrase_cat-core"/>
</dbReference>
<dbReference type="InterPro" id="IPR001878">
    <property type="entry name" value="Znf_CCHC"/>
</dbReference>
<evidence type="ECO:0000313" key="5">
    <source>
        <dbReference type="Proteomes" id="UP000886998"/>
    </source>
</evidence>
<dbReference type="GO" id="GO:0008270">
    <property type="term" value="F:zinc ion binding"/>
    <property type="evidence" value="ECO:0007669"/>
    <property type="project" value="UniProtKB-KW"/>
</dbReference>
<gene>
    <name evidence="4" type="primary">X975_15193</name>
    <name evidence="4" type="ORF">TNIN_17701</name>
</gene>
<dbReference type="OrthoDB" id="6505652at2759"/>
<dbReference type="SUPFAM" id="SSF57756">
    <property type="entry name" value="Retrovirus zinc finger-like domains"/>
    <property type="match status" value="1"/>
</dbReference>
<dbReference type="Gene3D" id="3.30.420.10">
    <property type="entry name" value="Ribonuclease H-like superfamily/Ribonuclease H"/>
    <property type="match status" value="1"/>
</dbReference>
<dbReference type="PROSITE" id="PS50158">
    <property type="entry name" value="ZF_CCHC"/>
    <property type="match status" value="1"/>
</dbReference>
<dbReference type="InterPro" id="IPR012337">
    <property type="entry name" value="RNaseH-like_sf"/>
</dbReference>
<dbReference type="SUPFAM" id="SSF53098">
    <property type="entry name" value="Ribonuclease H-like"/>
    <property type="match status" value="1"/>
</dbReference>
<name>A0A8X7C2C2_9ARAC</name>
<comment type="caution">
    <text evidence="4">The sequence shown here is derived from an EMBL/GenBank/DDBJ whole genome shotgun (WGS) entry which is preliminary data.</text>
</comment>
<dbReference type="InterPro" id="IPR036397">
    <property type="entry name" value="RNaseH_sf"/>
</dbReference>
<keyword evidence="1" id="KW-0862">Zinc</keyword>
<protein>
    <submittedName>
        <fullName evidence="4">Putative RNA-directed DNA polymerase from transposon X-element</fullName>
    </submittedName>
</protein>
<dbReference type="PANTHER" id="PTHR47331">
    <property type="entry name" value="PHD-TYPE DOMAIN-CONTAINING PROTEIN"/>
    <property type="match status" value="1"/>
</dbReference>
<keyword evidence="4" id="KW-0695">RNA-directed DNA polymerase</keyword>
<keyword evidence="5" id="KW-1185">Reference proteome</keyword>
<dbReference type="GO" id="GO:0003964">
    <property type="term" value="F:RNA-directed DNA polymerase activity"/>
    <property type="evidence" value="ECO:0007669"/>
    <property type="project" value="UniProtKB-KW"/>
</dbReference>
<keyword evidence="1" id="KW-0479">Metal-binding</keyword>
<reference evidence="4" key="1">
    <citation type="submission" date="2020-08" db="EMBL/GenBank/DDBJ databases">
        <title>Multicomponent nature underlies the extraordinary mechanical properties of spider dragline silk.</title>
        <authorList>
            <person name="Kono N."/>
            <person name="Nakamura H."/>
            <person name="Mori M."/>
            <person name="Yoshida Y."/>
            <person name="Ohtoshi R."/>
            <person name="Malay A.D."/>
            <person name="Moran D.A.P."/>
            <person name="Tomita M."/>
            <person name="Numata K."/>
            <person name="Arakawa K."/>
        </authorList>
    </citation>
    <scope>NUCLEOTIDE SEQUENCE</scope>
</reference>
<dbReference type="Pfam" id="PF18701">
    <property type="entry name" value="DUF5641"/>
    <property type="match status" value="1"/>
</dbReference>
<sequence>MDIDILKAKRKSLRAAFTVCCNGISNRIETETLGNNEVNALYKQLQDKFSRLETTQEEISDLLLPLVESGLPETVLRVWERSRSVEDSSPQDSAHSLNKLLCFLRNEVQSEEMIKLARTGLGVSRVSHPRSQPDEPDCSTAAALVKFQDNSGWRNFRCIFCDKPQNSSECFSARKMPIEDKRKLLAQKHACFRCLKIGHVSRSCEYKVKCLSCDKSHYTIMCADRESAKSNDENTFVSSSVLSNQSVINETVYLQALVLKIEHNGKELKVRMILDSGSQKSYISERVIKLLKLRSKSKQTIVHDAIGITDPTEDAKRKHAHSDFLNQFKENLSVLPDGRLYPIGLSSDIEKAFLQLSIIPEHRDYLRFFLPTVKETKIYRHCRVVFGICSSPFQLSACIDHLLENSPARFDDVTKKLKHSFYVDNCVTRVSDIQEQENFIVKAIEVMAKGCFNLRSWESNVPGRYISRSSDVTSLLGLLWDLDKDTLKCNFNYSGEGPSWLLEPPSNWHIDRLACEISEVQREKKEINHSFCLLDVAICEKHEENREFREIGDLTVHEIEHAEKTLIKIVQAKFFPTEDLFSNMNVITDEEGSEPVSLPSDRVNDAAVFEVVGVDLAGPLYVKGGQKSWIALFTCATYRAVHLELTSSLSTEAFLLSLRRFIARRGRPRVIYSDNGTNFRGAQDELSGIDWEKIMKLTTIQRIIWKFNPPTAGWWERLVRVLKELLRRTLGNAVLKTEELQTVLCDCESVINSRPLTYLSENSDDLVPLCLAMFLVENRNLDVPDIDYRDTVNLLKRNKNKKGPLSELRLGEIVLIGDDIKKRIHWPLAKVIRLIPGKDGKIKTVELKTRTGTMLRPIQRVYPLEVQSTETPDDPLNDCTFANPISSISSDMLSDDSSSVLPRVSRYGRVIKAPEKLDLFNQALYVFESK</sequence>
<feature type="domain" description="Integrase catalytic" evidence="3">
    <location>
        <begin position="591"/>
        <end position="776"/>
    </location>
</feature>
<dbReference type="InterPro" id="IPR040676">
    <property type="entry name" value="DUF5641"/>
</dbReference>
<keyword evidence="1" id="KW-0863">Zinc-finger</keyword>
<evidence type="ECO:0000259" key="2">
    <source>
        <dbReference type="PROSITE" id="PS50158"/>
    </source>
</evidence>
<dbReference type="GO" id="GO:0042575">
    <property type="term" value="C:DNA polymerase complex"/>
    <property type="evidence" value="ECO:0007669"/>
    <property type="project" value="UniProtKB-ARBA"/>
</dbReference>
<accession>A0A8X7C2C2</accession>
<evidence type="ECO:0000313" key="4">
    <source>
        <dbReference type="EMBL" id="GFY51558.1"/>
    </source>
</evidence>
<proteinExistence type="predicted"/>
<dbReference type="EMBL" id="BMAV01008196">
    <property type="protein sequence ID" value="GFY51558.1"/>
    <property type="molecule type" value="Genomic_DNA"/>
</dbReference>
<dbReference type="SUPFAM" id="SSF56672">
    <property type="entry name" value="DNA/RNA polymerases"/>
    <property type="match status" value="1"/>
</dbReference>
<evidence type="ECO:0000256" key="1">
    <source>
        <dbReference type="PROSITE-ProRule" id="PRU00047"/>
    </source>
</evidence>
<organism evidence="4 5">
    <name type="scientific">Trichonephila inaurata madagascariensis</name>
    <dbReference type="NCBI Taxonomy" id="2747483"/>
    <lineage>
        <taxon>Eukaryota</taxon>
        <taxon>Metazoa</taxon>
        <taxon>Ecdysozoa</taxon>
        <taxon>Arthropoda</taxon>
        <taxon>Chelicerata</taxon>
        <taxon>Arachnida</taxon>
        <taxon>Araneae</taxon>
        <taxon>Araneomorphae</taxon>
        <taxon>Entelegynae</taxon>
        <taxon>Araneoidea</taxon>
        <taxon>Nephilidae</taxon>
        <taxon>Trichonephila</taxon>
        <taxon>Trichonephila inaurata</taxon>
    </lineage>
</organism>
<keyword evidence="4" id="KW-0808">Transferase</keyword>
<dbReference type="InterPro" id="IPR036875">
    <property type="entry name" value="Znf_CCHC_sf"/>
</dbReference>
<dbReference type="GO" id="GO:0003676">
    <property type="term" value="F:nucleic acid binding"/>
    <property type="evidence" value="ECO:0007669"/>
    <property type="project" value="InterPro"/>
</dbReference>
<evidence type="ECO:0000259" key="3">
    <source>
        <dbReference type="PROSITE" id="PS50994"/>
    </source>
</evidence>
<dbReference type="AlphaFoldDB" id="A0A8X7C2C2"/>
<dbReference type="PROSITE" id="PS50994">
    <property type="entry name" value="INTEGRASE"/>
    <property type="match status" value="1"/>
</dbReference>
<dbReference type="Gene3D" id="2.40.70.10">
    <property type="entry name" value="Acid Proteases"/>
    <property type="match status" value="1"/>
</dbReference>